<dbReference type="AlphaFoldDB" id="A0A3M0CVG0"/>
<keyword evidence="1" id="KW-0472">Membrane</keyword>
<dbReference type="GeneID" id="44638307"/>
<dbReference type="EMBL" id="REFS01000006">
    <property type="protein sequence ID" value="RMB12967.1"/>
    <property type="molecule type" value="Genomic_DNA"/>
</dbReference>
<keyword evidence="1" id="KW-1133">Transmembrane helix</keyword>
<sequence>MPETVPTLLALLIVVAFAVALWLMAAGRLSLAGLTFLGASILIYMRERWRRGDFA</sequence>
<dbReference type="Proteomes" id="UP000277326">
    <property type="component" value="Unassembled WGS sequence"/>
</dbReference>
<dbReference type="OrthoDB" id="305919at2157"/>
<proteinExistence type="predicted"/>
<feature type="transmembrane region" description="Helical" evidence="1">
    <location>
        <begin position="28"/>
        <end position="45"/>
    </location>
</feature>
<dbReference type="RefSeq" id="WP_166033694.1">
    <property type="nucleotide sequence ID" value="NZ_CP034145.1"/>
</dbReference>
<name>A0A3M0CVG0_9EURY</name>
<keyword evidence="1" id="KW-0812">Transmembrane</keyword>
<accession>A0A3M0CVG0</accession>
<organism evidence="2 3">
    <name type="scientific">Haloplanus aerogenes</name>
    <dbReference type="NCBI Taxonomy" id="660522"/>
    <lineage>
        <taxon>Archaea</taxon>
        <taxon>Methanobacteriati</taxon>
        <taxon>Methanobacteriota</taxon>
        <taxon>Stenosarchaea group</taxon>
        <taxon>Halobacteria</taxon>
        <taxon>Halobacteriales</taxon>
        <taxon>Haloferacaceae</taxon>
        <taxon>Haloplanus</taxon>
    </lineage>
</organism>
<comment type="caution">
    <text evidence="2">The sequence shown here is derived from an EMBL/GenBank/DDBJ whole genome shotgun (WGS) entry which is preliminary data.</text>
</comment>
<protein>
    <submittedName>
        <fullName evidence="2">Uncharacterized protein</fullName>
    </submittedName>
</protein>
<evidence type="ECO:0000256" key="1">
    <source>
        <dbReference type="SAM" id="Phobius"/>
    </source>
</evidence>
<evidence type="ECO:0000313" key="3">
    <source>
        <dbReference type="Proteomes" id="UP000277326"/>
    </source>
</evidence>
<gene>
    <name evidence="2" type="ORF">ATH50_3125</name>
</gene>
<reference evidence="2 3" key="1">
    <citation type="journal article" date="2015" name="Stand. Genomic Sci.">
        <title>Genomic Encyclopedia of Bacterial and Archaeal Type Strains, Phase III: the genomes of soil and plant-associated and newly described type strains.</title>
        <authorList>
            <person name="Whitman W.B."/>
            <person name="Woyke T."/>
            <person name="Klenk H.P."/>
            <person name="Zhou Y."/>
            <person name="Lilburn T.G."/>
            <person name="Beck B.J."/>
            <person name="De Vos P."/>
            <person name="Vandamme P."/>
            <person name="Eisen J.A."/>
            <person name="Garrity G."/>
            <person name="Hugenholtz P."/>
            <person name="Kyrpides N.C."/>
        </authorList>
    </citation>
    <scope>NUCLEOTIDE SEQUENCE [LARGE SCALE GENOMIC DNA]</scope>
    <source>
        <strain evidence="2 3">CGMCC 1.10124</strain>
    </source>
</reference>
<evidence type="ECO:0000313" key="2">
    <source>
        <dbReference type="EMBL" id="RMB12967.1"/>
    </source>
</evidence>